<dbReference type="Proteomes" id="UP001372338">
    <property type="component" value="Unassembled WGS sequence"/>
</dbReference>
<evidence type="ECO:0000313" key="3">
    <source>
        <dbReference type="Proteomes" id="UP001372338"/>
    </source>
</evidence>
<comment type="caution">
    <text evidence="2">The sequence shown here is derived from an EMBL/GenBank/DDBJ whole genome shotgun (WGS) entry which is preliminary data.</text>
</comment>
<feature type="region of interest" description="Disordered" evidence="1">
    <location>
        <begin position="30"/>
        <end position="73"/>
    </location>
</feature>
<accession>A0AAN9EDV7</accession>
<dbReference type="EMBL" id="JAYWIO010000006">
    <property type="protein sequence ID" value="KAK7255531.1"/>
    <property type="molecule type" value="Genomic_DNA"/>
</dbReference>
<organism evidence="2 3">
    <name type="scientific">Crotalaria pallida</name>
    <name type="common">Smooth rattlebox</name>
    <name type="synonym">Crotalaria striata</name>
    <dbReference type="NCBI Taxonomy" id="3830"/>
    <lineage>
        <taxon>Eukaryota</taxon>
        <taxon>Viridiplantae</taxon>
        <taxon>Streptophyta</taxon>
        <taxon>Embryophyta</taxon>
        <taxon>Tracheophyta</taxon>
        <taxon>Spermatophyta</taxon>
        <taxon>Magnoliopsida</taxon>
        <taxon>eudicotyledons</taxon>
        <taxon>Gunneridae</taxon>
        <taxon>Pentapetalae</taxon>
        <taxon>rosids</taxon>
        <taxon>fabids</taxon>
        <taxon>Fabales</taxon>
        <taxon>Fabaceae</taxon>
        <taxon>Papilionoideae</taxon>
        <taxon>50 kb inversion clade</taxon>
        <taxon>genistoids sensu lato</taxon>
        <taxon>core genistoids</taxon>
        <taxon>Crotalarieae</taxon>
        <taxon>Crotalaria</taxon>
    </lineage>
</organism>
<feature type="compositionally biased region" description="Basic and acidic residues" evidence="1">
    <location>
        <begin position="54"/>
        <end position="73"/>
    </location>
</feature>
<name>A0AAN9EDV7_CROPI</name>
<reference evidence="2 3" key="1">
    <citation type="submission" date="2024-01" db="EMBL/GenBank/DDBJ databases">
        <title>The genomes of 5 underutilized Papilionoideae crops provide insights into root nodulation and disease resistanc.</title>
        <authorList>
            <person name="Yuan L."/>
        </authorList>
    </citation>
    <scope>NUCLEOTIDE SEQUENCE [LARGE SCALE GENOMIC DNA]</scope>
    <source>
        <strain evidence="2">ZHUSHIDOU_FW_LH</strain>
        <tissue evidence="2">Leaf</tissue>
    </source>
</reference>
<evidence type="ECO:0000256" key="1">
    <source>
        <dbReference type="SAM" id="MobiDB-lite"/>
    </source>
</evidence>
<keyword evidence="3" id="KW-1185">Reference proteome</keyword>
<gene>
    <name evidence="2" type="ORF">RIF29_28944</name>
</gene>
<protein>
    <submittedName>
        <fullName evidence="2">Uncharacterized protein</fullName>
    </submittedName>
</protein>
<evidence type="ECO:0000313" key="2">
    <source>
        <dbReference type="EMBL" id="KAK7255531.1"/>
    </source>
</evidence>
<dbReference type="AlphaFoldDB" id="A0AAN9EDV7"/>
<proteinExistence type="predicted"/>
<feature type="compositionally biased region" description="Polar residues" evidence="1">
    <location>
        <begin position="30"/>
        <end position="39"/>
    </location>
</feature>
<sequence>MGSSSSTTRAVMALIENRFWQKRGLTRDSQNLATRSKSCNGRKVEQNGAHHSTRKVERVSGTDPKMSHRDYHGSIKLNVSNAWRSSNETINHRALP</sequence>